<reference evidence="4" key="1">
    <citation type="submission" date="2020-02" db="EMBL/GenBank/DDBJ databases">
        <authorList>
            <person name="Scholz U."/>
            <person name="Mascher M."/>
            <person name="Fiebig A."/>
        </authorList>
    </citation>
    <scope>NUCLEOTIDE SEQUENCE</scope>
</reference>
<evidence type="ECO:0000259" key="3">
    <source>
        <dbReference type="Pfam" id="PF22932"/>
    </source>
</evidence>
<dbReference type="EMBL" id="LR746270">
    <property type="protein sequence ID" value="CAA7399264.1"/>
    <property type="molecule type" value="Genomic_DNA"/>
</dbReference>
<dbReference type="AlphaFoldDB" id="A0A7I8KQB1"/>
<proteinExistence type="predicted"/>
<evidence type="ECO:0000313" key="5">
    <source>
        <dbReference type="Proteomes" id="UP000663760"/>
    </source>
</evidence>
<dbReference type="FunFam" id="2.80.10.50:FF:000067">
    <property type="entry name" value="BnaC05g19630D protein"/>
    <property type="match status" value="1"/>
</dbReference>
<accession>A0A7I8KQB1</accession>
<dbReference type="InterPro" id="IPR007679">
    <property type="entry name" value="DUF569"/>
</dbReference>
<dbReference type="PANTHER" id="PTHR31205">
    <property type="entry name" value="ACTIN CROSS-LINKING PROTEIN (DUF569)"/>
    <property type="match status" value="1"/>
</dbReference>
<feature type="domain" description="DUF569" evidence="3">
    <location>
        <begin position="213"/>
        <end position="290"/>
    </location>
</feature>
<dbReference type="InterPro" id="IPR054726">
    <property type="entry name" value="Ubiq_DUF569-assoc"/>
</dbReference>
<dbReference type="PANTHER" id="PTHR31205:SF69">
    <property type="entry name" value="ACTIN CROSS-LINKING PROTEIN (DUF569)"/>
    <property type="match status" value="1"/>
</dbReference>
<protein>
    <submittedName>
        <fullName evidence="4">Uncharacterized protein</fullName>
    </submittedName>
</protein>
<feature type="domain" description="DUF569" evidence="2">
    <location>
        <begin position="1"/>
        <end position="148"/>
    </location>
</feature>
<dbReference type="Pfam" id="PF22932">
    <property type="entry name" value="Ubiq_DUF_assoc"/>
    <property type="match status" value="1"/>
</dbReference>
<dbReference type="Pfam" id="PF04601">
    <property type="entry name" value="DUF569"/>
    <property type="match status" value="1"/>
</dbReference>
<dbReference type="OrthoDB" id="2432302at2759"/>
<dbReference type="CDD" id="cd23340">
    <property type="entry name" value="beta-trefoil_FSCN_ACP-like"/>
    <property type="match status" value="1"/>
</dbReference>
<evidence type="ECO:0000256" key="1">
    <source>
        <dbReference type="SAM" id="MobiDB-lite"/>
    </source>
</evidence>
<gene>
    <name evidence="4" type="ORF">SI8410_07009934</name>
</gene>
<feature type="region of interest" description="Disordered" evidence="1">
    <location>
        <begin position="174"/>
        <end position="209"/>
    </location>
</feature>
<organism evidence="4 5">
    <name type="scientific">Spirodela intermedia</name>
    <name type="common">Intermediate duckweed</name>
    <dbReference type="NCBI Taxonomy" id="51605"/>
    <lineage>
        <taxon>Eukaryota</taxon>
        <taxon>Viridiplantae</taxon>
        <taxon>Streptophyta</taxon>
        <taxon>Embryophyta</taxon>
        <taxon>Tracheophyta</taxon>
        <taxon>Spermatophyta</taxon>
        <taxon>Magnoliopsida</taxon>
        <taxon>Liliopsida</taxon>
        <taxon>Araceae</taxon>
        <taxon>Lemnoideae</taxon>
        <taxon>Spirodela</taxon>
    </lineage>
</organism>
<sequence length="308" mass="33874">MEFFKNAKAVRLRSHHNKYLTAEDDEESVSQNRDGTARQSRWTVVSVVEGGGGGAGRTIRFKSCYGRYLTASNEPFLLGMTGCKVKQTLPSHRHDSSVEWEPVRDGFQVRLKTPYGRFLRANGGLPPWRNSVTHDIPHRTATQDWIIWEVDVVEILPSYSPAAVTAPPPLSLLSQSSSSVSDAASEPSSPPRDFSLSFSRQESLAGSPPKPVGRTVYYCIADDAGNVDEAIKAPPLQFKGMSVKDLTSKLEEETGLSDIIVCTRNPLNAKQLHPLLLQLPPNNVTMHVVLVQASSKVARSFMKLPPPL</sequence>
<evidence type="ECO:0000259" key="2">
    <source>
        <dbReference type="Pfam" id="PF04601"/>
    </source>
</evidence>
<dbReference type="Proteomes" id="UP000663760">
    <property type="component" value="Chromosome 7"/>
</dbReference>
<dbReference type="Gene3D" id="2.80.10.50">
    <property type="match status" value="1"/>
</dbReference>
<dbReference type="SUPFAM" id="SSF50405">
    <property type="entry name" value="Actin-crosslinking proteins"/>
    <property type="match status" value="1"/>
</dbReference>
<dbReference type="InterPro" id="IPR008999">
    <property type="entry name" value="Actin-crosslinking"/>
</dbReference>
<feature type="compositionally biased region" description="Low complexity" evidence="1">
    <location>
        <begin position="174"/>
        <end position="187"/>
    </location>
</feature>
<keyword evidence="5" id="KW-1185">Reference proteome</keyword>
<evidence type="ECO:0000313" key="4">
    <source>
        <dbReference type="EMBL" id="CAA7399264.1"/>
    </source>
</evidence>
<name>A0A7I8KQB1_SPIIN</name>